<dbReference type="PROSITE" id="PS51257">
    <property type="entry name" value="PROKAR_LIPOPROTEIN"/>
    <property type="match status" value="1"/>
</dbReference>
<dbReference type="SMART" id="SM00710">
    <property type="entry name" value="PbH1"/>
    <property type="match status" value="4"/>
</dbReference>
<feature type="chain" id="PRO_5015472488" description="Right handed beta helix domain-containing protein" evidence="2">
    <location>
        <begin position="23"/>
        <end position="1024"/>
    </location>
</feature>
<dbReference type="Gene3D" id="2.160.20.10">
    <property type="entry name" value="Single-stranded right-handed beta-helix, Pectin lyase-like"/>
    <property type="match status" value="1"/>
</dbReference>
<dbReference type="Proteomes" id="UP000238220">
    <property type="component" value="Unassembled WGS sequence"/>
</dbReference>
<dbReference type="Pfam" id="PF13229">
    <property type="entry name" value="Beta_helix"/>
    <property type="match status" value="1"/>
</dbReference>
<reference evidence="4 5" key="1">
    <citation type="submission" date="2018-02" db="EMBL/GenBank/DDBJ databases">
        <title>Genome sequencing of Solimonas sp. HR-BB.</title>
        <authorList>
            <person name="Lee Y."/>
            <person name="Jeon C.O."/>
        </authorList>
    </citation>
    <scope>NUCLEOTIDE SEQUENCE [LARGE SCALE GENOMIC DNA]</scope>
    <source>
        <strain evidence="4 5">HR-BB</strain>
    </source>
</reference>
<feature type="region of interest" description="Disordered" evidence="1">
    <location>
        <begin position="466"/>
        <end position="487"/>
    </location>
</feature>
<dbReference type="InterPro" id="IPR006626">
    <property type="entry name" value="PbH1"/>
</dbReference>
<sequence>MIFKTPQVRAALAAALALTLLAGCGSRSDSAGGSSGGPKEDIGTRNGRTFLIKPGENATRDMVAAMVQAAPGDTIQFDCGYFELSSSLNLTDTEDVMVKGCGKDKTVLSFKHNNAPEGILGVNVHGLFIQDLTVLDTGGNGIELRGVDHASLRRVRAIWSSNGGRESPTPITGENAFANEARLLNVPCTDPATQPPGTPLGDTTSPDYTVSPKSGRYGIYPVSSENILIEDSESVGASDAGIYVGQTNNAIIRNSRAAFNVFGFEIENVRGGEYDTNLAECNTGGFLIYDLDGLRQYGDSSRMHGNTSRMNNTYNFTSGGFVGNVPSGSGMITLSYDRIDVFNNVFEKNNTAGIIHASYELFPEGLGRPVENRIDWYTEGLHIWGNTFRENGNKLPVPSVGDLINGDVARLLPVLIGLKNTAACLNPLNFQHCLGAGALGYRGAHIMWDGLLDTWSDCPYPLDANGNKVPADNRGKPQLGSEHPNPECHYNQYKFDKESHERIVPDWWASCIDDDNVFEGRGARFANFHGLKGLELVIAAATADPSNPAGLIGNVLTGLTATDLTQLASSYDIKPHQCVTAYGKNLEKLPPVVISEFKRSGQFDPAPSDAETAKLCGAGKAGTVNFAAAARVNCPTLDQYQLFANAQDPRSAPNGRGTPFSLNSKLFSDYSVKYRQVFIPEGKTATYHDAKEGGAVTGANMTFDFPVGTVIAKTFTFADEAAGTEVPVETRLLIKRVNSKGAVRWVGLPYIWEDVDGKRVAKLALGGGTASVHWKTTDVDSGVTHTGSTPSYLIPNGNQCLSCHSREDGEPGAAPIGLKARFLNKPYRPESNFVKSAPHAVTGHNQIDWWCSNGLLAGCPSDRGLDPVTQIATKLERIPAFNKPGDAGYPAGSGEDIEARARAWIEVNCQHCHNVRGFAASTGLYLDSIRKVDSTYGICKRPTATGREGTDEGRRFHDINPGNLDDSILPFRIGPTATTPAARMPPLARSVVDEEGYALVSQWIRDVVVVDEAKYPGSSSCGEN</sequence>
<name>A0A2S5TI27_9GAMM</name>
<feature type="region of interest" description="Disordered" evidence="1">
    <location>
        <begin position="27"/>
        <end position="48"/>
    </location>
</feature>
<comment type="caution">
    <text evidence="4">The sequence shown here is derived from an EMBL/GenBank/DDBJ whole genome shotgun (WGS) entry which is preliminary data.</text>
</comment>
<dbReference type="InterPro" id="IPR012334">
    <property type="entry name" value="Pectin_lyas_fold"/>
</dbReference>
<dbReference type="InterPro" id="IPR022442">
    <property type="entry name" value="SO_2930-like_dom"/>
</dbReference>
<gene>
    <name evidence="4" type="ORF">C3942_07745</name>
</gene>
<dbReference type="EMBL" id="PSNW01000003">
    <property type="protein sequence ID" value="PPE74646.1"/>
    <property type="molecule type" value="Genomic_DNA"/>
</dbReference>
<keyword evidence="2" id="KW-0732">Signal</keyword>
<dbReference type="InterPro" id="IPR039448">
    <property type="entry name" value="Beta_helix"/>
</dbReference>
<dbReference type="OrthoDB" id="338827at2"/>
<evidence type="ECO:0000259" key="3">
    <source>
        <dbReference type="Pfam" id="PF13229"/>
    </source>
</evidence>
<dbReference type="NCBIfam" id="TIGR03805">
    <property type="entry name" value="beta_helix_1"/>
    <property type="match status" value="1"/>
</dbReference>
<evidence type="ECO:0000313" key="4">
    <source>
        <dbReference type="EMBL" id="PPE74646.1"/>
    </source>
</evidence>
<evidence type="ECO:0000256" key="2">
    <source>
        <dbReference type="SAM" id="SignalP"/>
    </source>
</evidence>
<protein>
    <recommendedName>
        <fullName evidence="3">Right handed beta helix domain-containing protein</fullName>
    </recommendedName>
</protein>
<dbReference type="AlphaFoldDB" id="A0A2S5TI27"/>
<proteinExistence type="predicted"/>
<dbReference type="SUPFAM" id="SSF51126">
    <property type="entry name" value="Pectin lyase-like"/>
    <property type="match status" value="1"/>
</dbReference>
<feature type="domain" description="Right handed beta helix" evidence="3">
    <location>
        <begin position="214"/>
        <end position="355"/>
    </location>
</feature>
<evidence type="ECO:0000313" key="5">
    <source>
        <dbReference type="Proteomes" id="UP000238220"/>
    </source>
</evidence>
<accession>A0A2S5TI27</accession>
<organism evidence="4 5">
    <name type="scientific">Solimonas fluminis</name>
    <dbReference type="NCBI Taxonomy" id="2086571"/>
    <lineage>
        <taxon>Bacteria</taxon>
        <taxon>Pseudomonadati</taxon>
        <taxon>Pseudomonadota</taxon>
        <taxon>Gammaproteobacteria</taxon>
        <taxon>Nevskiales</taxon>
        <taxon>Nevskiaceae</taxon>
        <taxon>Solimonas</taxon>
    </lineage>
</organism>
<dbReference type="InterPro" id="IPR011050">
    <property type="entry name" value="Pectin_lyase_fold/virulence"/>
</dbReference>
<dbReference type="RefSeq" id="WP_104229803.1">
    <property type="nucleotide sequence ID" value="NZ_PSNW01000003.1"/>
</dbReference>
<evidence type="ECO:0000256" key="1">
    <source>
        <dbReference type="SAM" id="MobiDB-lite"/>
    </source>
</evidence>
<feature type="signal peptide" evidence="2">
    <location>
        <begin position="1"/>
        <end position="22"/>
    </location>
</feature>
<keyword evidence="5" id="KW-1185">Reference proteome</keyword>